<reference evidence="1" key="1">
    <citation type="submission" date="2021-03" db="EMBL/GenBank/DDBJ databases">
        <title>Evolutionary priming and transition to the ectomycorrhizal habit in an iconic lineage of mushroom-forming fungi: is preadaptation a requirement?</title>
        <authorList>
            <consortium name="DOE Joint Genome Institute"/>
            <person name="Looney B.P."/>
            <person name="Miyauchi S."/>
            <person name="Morin E."/>
            <person name="Drula E."/>
            <person name="Courty P.E."/>
            <person name="Chicoki N."/>
            <person name="Fauchery L."/>
            <person name="Kohler A."/>
            <person name="Kuo A."/>
            <person name="LaButti K."/>
            <person name="Pangilinan J."/>
            <person name="Lipzen A."/>
            <person name="Riley R."/>
            <person name="Andreopoulos W."/>
            <person name="He G."/>
            <person name="Johnson J."/>
            <person name="Barry K.W."/>
            <person name="Grigoriev I.V."/>
            <person name="Nagy L."/>
            <person name="Hibbett D."/>
            <person name="Henrissat B."/>
            <person name="Matheny P.B."/>
            <person name="Labbe J."/>
            <person name="Martin A.F."/>
        </authorList>
    </citation>
    <scope>NUCLEOTIDE SEQUENCE</scope>
    <source>
        <strain evidence="1">BPL698</strain>
    </source>
</reference>
<dbReference type="EMBL" id="JAGFNK010000217">
    <property type="protein sequence ID" value="KAI9457731.1"/>
    <property type="molecule type" value="Genomic_DNA"/>
</dbReference>
<sequence>MPKVRSRRSISRAHTTSVKLVDRPFAIQDNAVQHIDVGTLKDASAEELLHSVNESASSEQAPNKKERRILKHELFIQRLEASRAPYSKSHARRLKRRERERLGAVGDLTSLRAALPSVASLAEAAADGGGARSAGKKAIDAAATASTSSAAIAGEGVLDDDGAASPKFVAKSNSSATATITPDARVAPQSTRPGMIGEGRGNPLSRSQRRRALKAERFRQPLIRSNPEFAANPFATIQTHAQNTLVPHFSTTQQRKQ</sequence>
<evidence type="ECO:0000313" key="1">
    <source>
        <dbReference type="EMBL" id="KAI9457731.1"/>
    </source>
</evidence>
<proteinExistence type="predicted"/>
<organism evidence="1 2">
    <name type="scientific">Russula earlei</name>
    <dbReference type="NCBI Taxonomy" id="71964"/>
    <lineage>
        <taxon>Eukaryota</taxon>
        <taxon>Fungi</taxon>
        <taxon>Dikarya</taxon>
        <taxon>Basidiomycota</taxon>
        <taxon>Agaricomycotina</taxon>
        <taxon>Agaricomycetes</taxon>
        <taxon>Russulales</taxon>
        <taxon>Russulaceae</taxon>
        <taxon>Russula</taxon>
    </lineage>
</organism>
<gene>
    <name evidence="1" type="ORF">F5148DRAFT_341269</name>
</gene>
<evidence type="ECO:0000313" key="2">
    <source>
        <dbReference type="Proteomes" id="UP001207468"/>
    </source>
</evidence>
<name>A0ACC0U1E8_9AGAM</name>
<accession>A0ACC0U1E8</accession>
<protein>
    <submittedName>
        <fullName evidence="1">Ribosome biogenesis protein SLX9-domain-containing protein</fullName>
    </submittedName>
</protein>
<keyword evidence="2" id="KW-1185">Reference proteome</keyword>
<comment type="caution">
    <text evidence="1">The sequence shown here is derived from an EMBL/GenBank/DDBJ whole genome shotgun (WGS) entry which is preliminary data.</text>
</comment>
<dbReference type="Proteomes" id="UP001207468">
    <property type="component" value="Unassembled WGS sequence"/>
</dbReference>